<accession>A0ABX5Z8T3</accession>
<name>A0ABX5Z8T3_9MICO</name>
<dbReference type="EMBL" id="CP043031">
    <property type="protein sequence ID" value="QEH93069.1"/>
    <property type="molecule type" value="Genomic_DNA"/>
</dbReference>
<organism evidence="1 2">
    <name type="scientific">Dermacoccus abyssi</name>
    <dbReference type="NCBI Taxonomy" id="322596"/>
    <lineage>
        <taxon>Bacteria</taxon>
        <taxon>Bacillati</taxon>
        <taxon>Actinomycetota</taxon>
        <taxon>Actinomycetes</taxon>
        <taxon>Micrococcales</taxon>
        <taxon>Dermacoccaceae</taxon>
        <taxon>Dermacoccus</taxon>
    </lineage>
</organism>
<proteinExistence type="predicted"/>
<protein>
    <recommendedName>
        <fullName evidence="3">DUF4352 domain-containing protein</fullName>
    </recommendedName>
</protein>
<evidence type="ECO:0000313" key="2">
    <source>
        <dbReference type="Proteomes" id="UP000323565"/>
    </source>
</evidence>
<dbReference type="Proteomes" id="UP000323565">
    <property type="component" value="Chromosome"/>
</dbReference>
<reference evidence="1 2" key="1">
    <citation type="submission" date="2019-08" db="EMBL/GenBank/DDBJ databases">
        <title>Dermacoccus abyssi strain HZAU 226, whole genome Nanopore sequencing project.</title>
        <authorList>
            <person name="Guo A."/>
            <person name="Zhang X."/>
            <person name="Ruan Y."/>
            <person name="Liu W."/>
            <person name="Chen Q."/>
            <person name="Gu L."/>
        </authorList>
    </citation>
    <scope>NUCLEOTIDE SEQUENCE [LARGE SCALE GENOMIC DNA]</scope>
    <source>
        <strain evidence="1 2">HZAU 226</strain>
    </source>
</reference>
<sequence length="229" mass="23617">MTATLAASSLFVLAACGGSDQQTDQATADAANSSSSDSSKVEGGTTALKIAESGFGQQDEYVWSTAVVNVGKLKPGSFVVVNFNLYDASGQLVKSGSQTEQTYKTGQALVLGTQIDVPADKKVAKLEATVSSSNDMTPSSTDEVTLGAVSVVSDAYGETNAKFEISNQTDKPLMTPRIAVVCKDGAGKINGGGSEFPELVPPKGKTMANTYLVTSGKPVSCKAYYNGPM</sequence>
<evidence type="ECO:0008006" key="3">
    <source>
        <dbReference type="Google" id="ProtNLM"/>
    </source>
</evidence>
<gene>
    <name evidence="1" type="ORF">FV141_05630</name>
</gene>
<evidence type="ECO:0000313" key="1">
    <source>
        <dbReference type="EMBL" id="QEH93069.1"/>
    </source>
</evidence>
<keyword evidence="2" id="KW-1185">Reference proteome</keyword>